<name>A0A2V2YLQ0_9BACL</name>
<accession>A0A2V2YLQ0</accession>
<dbReference type="OrthoDB" id="1639410at2"/>
<sequence length="498" mass="59041">MSIFNRIKAIQYLNTDNTEQYRPIVRIFYEQHLKFSSYLSFQEVYQLLRNSEYWRRFELLEYTEKNLETDLKMLVEWGDLEVIQDNTKATSYEDYQKKKYRYKASEILIDIERMLIATEKRAGTIRGGLEKQVADRILEELAKIANNHLTNPEEVYYIWRDLMRRHDQLRNDTSDYLSLINAESTEKLLRSESFIPYKGQFVSYLDGFVAHIAEKRTLIQKRLREMPTWHIDYTIQAVVDFERKFPQFLISQEEYDVGAAKGARIAEWNALKSWFIEEDGRESGFSFLIKQTRGAISKVLRIAQQIGEKAYQYKSRKNDYLQIARWFYDAKNLDECHMIASYMFGTQEARHVFALPKTGANPYQTVWENDPYEIELRKTTRAGRARKRSQTVNEDPMKEFALLNEHQKNEELKREYLELITTDRIIRIRDITVAHPMVREAILDMVGRATVSSNGNGITEEGRRFKMRFLSNELEYLRCPDGTLTMGDIEIQFMEEAE</sequence>
<dbReference type="EMBL" id="QGTQ01000030">
    <property type="protein sequence ID" value="PWV94545.1"/>
    <property type="molecule type" value="Genomic_DNA"/>
</dbReference>
<evidence type="ECO:0000313" key="2">
    <source>
        <dbReference type="Proteomes" id="UP000246635"/>
    </source>
</evidence>
<dbReference type="Pfam" id="PF09660">
    <property type="entry name" value="DUF2397"/>
    <property type="match status" value="1"/>
</dbReference>
<gene>
    <name evidence="1" type="ORF">DFQ01_130110</name>
</gene>
<organism evidence="1 2">
    <name type="scientific">Paenibacillus cellulosilyticus</name>
    <dbReference type="NCBI Taxonomy" id="375489"/>
    <lineage>
        <taxon>Bacteria</taxon>
        <taxon>Bacillati</taxon>
        <taxon>Bacillota</taxon>
        <taxon>Bacilli</taxon>
        <taxon>Bacillales</taxon>
        <taxon>Paenibacillaceae</taxon>
        <taxon>Paenibacillus</taxon>
    </lineage>
</organism>
<dbReference type="NCBIfam" id="TIGR02677">
    <property type="entry name" value="TIGR02677 family protein"/>
    <property type="match status" value="1"/>
</dbReference>
<comment type="caution">
    <text evidence="1">The sequence shown here is derived from an EMBL/GenBank/DDBJ whole genome shotgun (WGS) entry which is preliminary data.</text>
</comment>
<dbReference type="Proteomes" id="UP000246635">
    <property type="component" value="Unassembled WGS sequence"/>
</dbReference>
<keyword evidence="2" id="KW-1185">Reference proteome</keyword>
<reference evidence="1 2" key="1">
    <citation type="submission" date="2018-05" db="EMBL/GenBank/DDBJ databases">
        <title>Genomic Encyclopedia of Type Strains, Phase III (KMG-III): the genomes of soil and plant-associated and newly described type strains.</title>
        <authorList>
            <person name="Whitman W."/>
        </authorList>
    </citation>
    <scope>NUCLEOTIDE SEQUENCE [LARGE SCALE GENOMIC DNA]</scope>
    <source>
        <strain evidence="1 2">CECT 5696</strain>
    </source>
</reference>
<dbReference type="AlphaFoldDB" id="A0A2V2YLQ0"/>
<proteinExistence type="predicted"/>
<evidence type="ECO:0000313" key="1">
    <source>
        <dbReference type="EMBL" id="PWV94545.1"/>
    </source>
</evidence>
<dbReference type="InterPro" id="IPR013493">
    <property type="entry name" value="CHP02677"/>
</dbReference>
<protein>
    <submittedName>
        <fullName evidence="1">Uncharacterized protein (TIGR02677 family)</fullName>
    </submittedName>
</protein>
<dbReference type="RefSeq" id="WP_110046764.1">
    <property type="nucleotide sequence ID" value="NZ_CP054612.1"/>
</dbReference>